<evidence type="ECO:0000256" key="8">
    <source>
        <dbReference type="ARBA" id="ARBA00023186"/>
    </source>
</evidence>
<dbReference type="RefSeq" id="WP_336544848.1">
    <property type="nucleotide sequence ID" value="NZ_JBBBDM010000002.1"/>
</dbReference>
<dbReference type="InterPro" id="IPR000297">
    <property type="entry name" value="PPIase_PpiC"/>
</dbReference>
<gene>
    <name evidence="17" type="ORF">V8201_07190</name>
</gene>
<keyword evidence="3" id="KW-1003">Cell membrane</keyword>
<keyword evidence="14" id="KW-0697">Rotamase</keyword>
<keyword evidence="7" id="KW-0472">Membrane</keyword>
<keyword evidence="4" id="KW-0997">Cell inner membrane</keyword>
<evidence type="ECO:0000256" key="3">
    <source>
        <dbReference type="ARBA" id="ARBA00022475"/>
    </source>
</evidence>
<feature type="region of interest" description="Disordered" evidence="15">
    <location>
        <begin position="425"/>
        <end position="444"/>
    </location>
</feature>
<dbReference type="InterPro" id="IPR052029">
    <property type="entry name" value="PpiD_chaperone"/>
</dbReference>
<keyword evidence="18" id="KW-1185">Reference proteome</keyword>
<name>A0ABU8H1J0_9SPHN</name>
<proteinExistence type="inferred from homology"/>
<dbReference type="InterPro" id="IPR046357">
    <property type="entry name" value="PPIase_dom_sf"/>
</dbReference>
<reference evidence="17 18" key="1">
    <citation type="journal article" date="2013" name="Int. J. Syst. Evol. Microbiol.">
        <title>Sphingomonas kyungheensis sp. nov., a bacterium with ginsenoside-converting activity isolated from soil of a ginseng field.</title>
        <authorList>
            <person name="Son H.M."/>
            <person name="Yang J.E."/>
            <person name="Park Y."/>
            <person name="Han C.K."/>
            <person name="Kim S.G."/>
            <person name="Kook M."/>
            <person name="Yi T.H."/>
        </authorList>
    </citation>
    <scope>NUCLEOTIDE SEQUENCE [LARGE SCALE GENOMIC DNA]</scope>
    <source>
        <strain evidence="17 18">LMG 26582</strain>
    </source>
</reference>
<dbReference type="Gene3D" id="1.10.4030.10">
    <property type="entry name" value="Porin chaperone SurA, peptide-binding domain"/>
    <property type="match status" value="1"/>
</dbReference>
<dbReference type="PANTHER" id="PTHR47529">
    <property type="entry name" value="PEPTIDYL-PROLYL CIS-TRANS ISOMERASE D"/>
    <property type="match status" value="1"/>
</dbReference>
<dbReference type="PANTHER" id="PTHR47529:SF1">
    <property type="entry name" value="PERIPLASMIC CHAPERONE PPID"/>
    <property type="match status" value="1"/>
</dbReference>
<evidence type="ECO:0000256" key="5">
    <source>
        <dbReference type="ARBA" id="ARBA00022692"/>
    </source>
</evidence>
<dbReference type="Pfam" id="PF13624">
    <property type="entry name" value="SurA_N_3"/>
    <property type="match status" value="1"/>
</dbReference>
<evidence type="ECO:0000259" key="16">
    <source>
        <dbReference type="PROSITE" id="PS50198"/>
    </source>
</evidence>
<comment type="subcellular location">
    <subcellularLocation>
        <location evidence="1">Cell inner membrane</location>
        <topology evidence="1">Single-pass type II membrane protein</topology>
        <orientation evidence="1">Periplasmic side</orientation>
    </subcellularLocation>
</comment>
<dbReference type="GO" id="GO:0016853">
    <property type="term" value="F:isomerase activity"/>
    <property type="evidence" value="ECO:0007669"/>
    <property type="project" value="UniProtKB-KW"/>
</dbReference>
<keyword evidence="8" id="KW-0143">Chaperone</keyword>
<keyword evidence="14 17" id="KW-0413">Isomerase</keyword>
<organism evidence="17 18">
    <name type="scientific">Sphingomonas kyungheensis</name>
    <dbReference type="NCBI Taxonomy" id="1069987"/>
    <lineage>
        <taxon>Bacteria</taxon>
        <taxon>Pseudomonadati</taxon>
        <taxon>Pseudomonadota</taxon>
        <taxon>Alphaproteobacteria</taxon>
        <taxon>Sphingomonadales</taxon>
        <taxon>Sphingomonadaceae</taxon>
        <taxon>Sphingomonas</taxon>
    </lineage>
</organism>
<evidence type="ECO:0000256" key="4">
    <source>
        <dbReference type="ARBA" id="ARBA00022519"/>
    </source>
</evidence>
<feature type="domain" description="PpiC" evidence="16">
    <location>
        <begin position="277"/>
        <end position="365"/>
    </location>
</feature>
<dbReference type="PROSITE" id="PS50198">
    <property type="entry name" value="PPIC_PPIASE_2"/>
    <property type="match status" value="1"/>
</dbReference>
<evidence type="ECO:0000256" key="10">
    <source>
        <dbReference type="ARBA" id="ARBA00031484"/>
    </source>
</evidence>
<dbReference type="EMBL" id="JBBBDM010000002">
    <property type="protein sequence ID" value="MEI5686861.1"/>
    <property type="molecule type" value="Genomic_DNA"/>
</dbReference>
<evidence type="ECO:0000256" key="12">
    <source>
        <dbReference type="ARBA" id="ARBA00040743"/>
    </source>
</evidence>
<evidence type="ECO:0000256" key="15">
    <source>
        <dbReference type="SAM" id="MobiDB-lite"/>
    </source>
</evidence>
<evidence type="ECO:0000256" key="7">
    <source>
        <dbReference type="ARBA" id="ARBA00023136"/>
    </source>
</evidence>
<dbReference type="SUPFAM" id="SSF109998">
    <property type="entry name" value="Triger factor/SurA peptide-binding domain-like"/>
    <property type="match status" value="1"/>
</dbReference>
<keyword evidence="6" id="KW-1133">Transmembrane helix</keyword>
<dbReference type="Proteomes" id="UP001367771">
    <property type="component" value="Unassembled WGS sequence"/>
</dbReference>
<accession>A0ABU8H1J0</accession>
<evidence type="ECO:0000256" key="11">
    <source>
        <dbReference type="ARBA" id="ARBA00038408"/>
    </source>
</evidence>
<comment type="similarity">
    <text evidence="11">Belongs to the PpiD chaperone family.</text>
</comment>
<protein>
    <recommendedName>
        <fullName evidence="2">Parvulin-like PPIase</fullName>
    </recommendedName>
    <alternativeName>
        <fullName evidence="9">Peptidyl-prolyl cis-trans isomerase plp</fullName>
    </alternativeName>
    <alternativeName>
        <fullName evidence="12">Periplasmic chaperone PpiD</fullName>
    </alternativeName>
    <alternativeName>
        <fullName evidence="13">Periplasmic folding chaperone</fullName>
    </alternativeName>
    <alternativeName>
        <fullName evidence="10">Rotamase plp</fullName>
    </alternativeName>
</protein>
<dbReference type="InterPro" id="IPR027304">
    <property type="entry name" value="Trigger_fact/SurA_dom_sf"/>
</dbReference>
<evidence type="ECO:0000256" key="13">
    <source>
        <dbReference type="ARBA" id="ARBA00042775"/>
    </source>
</evidence>
<dbReference type="Pfam" id="PF13145">
    <property type="entry name" value="Rotamase_2"/>
    <property type="match status" value="1"/>
</dbReference>
<evidence type="ECO:0000256" key="9">
    <source>
        <dbReference type="ARBA" id="ARBA00030642"/>
    </source>
</evidence>
<feature type="compositionally biased region" description="Low complexity" evidence="15">
    <location>
        <begin position="430"/>
        <end position="444"/>
    </location>
</feature>
<evidence type="ECO:0000313" key="18">
    <source>
        <dbReference type="Proteomes" id="UP001367771"/>
    </source>
</evidence>
<evidence type="ECO:0000313" key="17">
    <source>
        <dbReference type="EMBL" id="MEI5686861.1"/>
    </source>
</evidence>
<dbReference type="Gene3D" id="3.10.50.40">
    <property type="match status" value="1"/>
</dbReference>
<dbReference type="SUPFAM" id="SSF54534">
    <property type="entry name" value="FKBP-like"/>
    <property type="match status" value="1"/>
</dbReference>
<evidence type="ECO:0000256" key="2">
    <source>
        <dbReference type="ARBA" id="ARBA00018370"/>
    </source>
</evidence>
<sequence>MLSFFRRITNSKAGVVITFIVLGVIALAFAAGDITGLAGNGGSLSGNAVATAGGTKITAADLRNRVQTELQAATQEAARQGQQPPTMQQLLDQGGLQSTLDRTINSLALEAFGHDQKMVVSKRSVDGVIASIPGLRGPNGQFDPANYQRLLADQRLTDAQVRTDIARDIIAQQLMLPTQGATQVPEKLAIPYASLMLEKRSGQVAFVPAKAVDTGAAPTDAEQQAYYRRNVARYTVPERRIVRYALVTPEMVKARAVPTDAEIATAYNQQRSRFAAAEKRTISQVVVADQDGANALAAKVKGGVSLADAARAAGLEPAVQTGVTKSAYAGAGNAAMADAVFAAPQGGVVGPVRGPLGWVVARIDKVEQVAGKTLEQARPELLAEVSKRKLQQALSSTRDSLDSALGNSATFDEAVADQKLATQTTPPLLANGQNPDAPAAQPDPTIAPIVSAAFQMAEGDAPQLVPVGQDGAFALVALGRVVAAAPRPLTQVKAQVVADLTADRARAAARKLAADILAKVNKGTPLAQAMATAGRPLPPVQTAGASRAQLAAAQGNVQPPLALLFSMAKGNAKLLEAPNNAGWLIVKLDTIVPGDARGTPAAISGARGSIARLVGREYAEQFARAVRNAVGVKTDAAALARLRADLAGNGAGAAGN</sequence>
<keyword evidence="5" id="KW-0812">Transmembrane</keyword>
<evidence type="ECO:0000256" key="14">
    <source>
        <dbReference type="PROSITE-ProRule" id="PRU00278"/>
    </source>
</evidence>
<comment type="caution">
    <text evidence="17">The sequence shown here is derived from an EMBL/GenBank/DDBJ whole genome shotgun (WGS) entry which is preliminary data.</text>
</comment>
<evidence type="ECO:0000256" key="1">
    <source>
        <dbReference type="ARBA" id="ARBA00004382"/>
    </source>
</evidence>
<evidence type="ECO:0000256" key="6">
    <source>
        <dbReference type="ARBA" id="ARBA00022989"/>
    </source>
</evidence>